<accession>A0A926INC8</accession>
<evidence type="ECO:0000313" key="1">
    <source>
        <dbReference type="EMBL" id="MBC8591541.1"/>
    </source>
</evidence>
<sequence>MKSFKTLKNILLSITVIFLLLTGCSKEKILEPKDRYNYDKYLEYTYDYMYYNFSFKYPDSWCLQEIPIKVGKEGKLPSKYGVNLYVNDNLQSKDFKAENNITIFQSSSPIYDYQRDHFTEGDFIINNNKLGKVYTNLDNNNVTIYVVYNNCMPEFMNSLVKVSKDFYSKYEEDIWSIIGSVKVS</sequence>
<gene>
    <name evidence="1" type="ORF">H8689_10505</name>
</gene>
<keyword evidence="2" id="KW-1185">Reference proteome</keyword>
<organism evidence="1 2">
    <name type="scientific">Wansuia hejianensis</name>
    <dbReference type="NCBI Taxonomy" id="2763667"/>
    <lineage>
        <taxon>Bacteria</taxon>
        <taxon>Bacillati</taxon>
        <taxon>Bacillota</taxon>
        <taxon>Clostridia</taxon>
        <taxon>Lachnospirales</taxon>
        <taxon>Lachnospiraceae</taxon>
        <taxon>Wansuia</taxon>
    </lineage>
</organism>
<dbReference type="Proteomes" id="UP000601522">
    <property type="component" value="Unassembled WGS sequence"/>
</dbReference>
<comment type="caution">
    <text evidence="1">The sequence shown here is derived from an EMBL/GenBank/DDBJ whole genome shotgun (WGS) entry which is preliminary data.</text>
</comment>
<proteinExistence type="predicted"/>
<dbReference type="AlphaFoldDB" id="A0A926INC8"/>
<reference evidence="1 2" key="1">
    <citation type="submission" date="2020-08" db="EMBL/GenBank/DDBJ databases">
        <title>Genome public.</title>
        <authorList>
            <person name="Liu C."/>
            <person name="Sun Q."/>
        </authorList>
    </citation>
    <scope>NUCLEOTIDE SEQUENCE [LARGE SCALE GENOMIC DNA]</scope>
    <source>
        <strain evidence="1 2">NSJ-26</strain>
    </source>
</reference>
<evidence type="ECO:0008006" key="3">
    <source>
        <dbReference type="Google" id="ProtNLM"/>
    </source>
</evidence>
<dbReference type="PROSITE" id="PS51257">
    <property type="entry name" value="PROKAR_LIPOPROTEIN"/>
    <property type="match status" value="1"/>
</dbReference>
<name>A0A926INC8_9FIRM</name>
<evidence type="ECO:0000313" key="2">
    <source>
        <dbReference type="Proteomes" id="UP000601522"/>
    </source>
</evidence>
<dbReference type="RefSeq" id="WP_249324403.1">
    <property type="nucleotide sequence ID" value="NZ_JACRTK010000004.1"/>
</dbReference>
<dbReference type="EMBL" id="JACRTK010000004">
    <property type="protein sequence ID" value="MBC8591541.1"/>
    <property type="molecule type" value="Genomic_DNA"/>
</dbReference>
<protein>
    <recommendedName>
        <fullName evidence="3">Lipoprotein</fullName>
    </recommendedName>
</protein>